<accession>A0A0F7TX04</accession>
<dbReference type="Proteomes" id="UP000042958">
    <property type="component" value="Unassembled WGS sequence"/>
</dbReference>
<dbReference type="EMBL" id="CDHK01000008">
    <property type="protein sequence ID" value="CEJ59930.1"/>
    <property type="molecule type" value="Genomic_DNA"/>
</dbReference>
<reference evidence="2" key="1">
    <citation type="journal article" date="2015" name="Genome Announc.">
        <title>Draft genome sequence of the fungus Penicillium brasilianum MG11.</title>
        <authorList>
            <person name="Horn F."/>
            <person name="Linde J."/>
            <person name="Mattern D.J."/>
            <person name="Walther G."/>
            <person name="Guthke R."/>
            <person name="Brakhage A.A."/>
            <person name="Valiante V."/>
        </authorList>
    </citation>
    <scope>NUCLEOTIDE SEQUENCE [LARGE SCALE GENOMIC DNA]</scope>
    <source>
        <strain evidence="2">MG11</strain>
    </source>
</reference>
<dbReference type="AlphaFoldDB" id="A0A0F7TX04"/>
<dbReference type="OrthoDB" id="4352967at2759"/>
<evidence type="ECO:0000313" key="1">
    <source>
        <dbReference type="EMBL" id="CEJ59930.1"/>
    </source>
</evidence>
<name>A0A0F7TX04_PENBI</name>
<evidence type="ECO:0000313" key="2">
    <source>
        <dbReference type="Proteomes" id="UP000042958"/>
    </source>
</evidence>
<gene>
    <name evidence="1" type="ORF">PMG11_08528</name>
</gene>
<organism evidence="1 2">
    <name type="scientific">Penicillium brasilianum</name>
    <dbReference type="NCBI Taxonomy" id="104259"/>
    <lineage>
        <taxon>Eukaryota</taxon>
        <taxon>Fungi</taxon>
        <taxon>Dikarya</taxon>
        <taxon>Ascomycota</taxon>
        <taxon>Pezizomycotina</taxon>
        <taxon>Eurotiomycetes</taxon>
        <taxon>Eurotiomycetidae</taxon>
        <taxon>Eurotiales</taxon>
        <taxon>Aspergillaceae</taxon>
        <taxon>Penicillium</taxon>
    </lineage>
</organism>
<proteinExistence type="predicted"/>
<protein>
    <submittedName>
        <fullName evidence="1">Uncharacterized protein</fullName>
    </submittedName>
</protein>
<keyword evidence="2" id="KW-1185">Reference proteome</keyword>
<sequence>MCFTEHYAVIPEGCLASNKHTCLIEESTPCTATIFLAMVRNAEAGGDLDTLKFTLCDKADWVKVDCFHRKLETRALQAETPYCPVCTGEKTLAQALTATDDESTDYAILPNGTILYNTDNTTLLSSYLADRFPRAKKKLFDSLRPKKTEVGGLRYIPARDFDQTSTWGARNDDRKLKTYLRIFLTVCHLKDEELEGSAHLLDWLESTWSKHGFVV</sequence>